<dbReference type="Proteomes" id="UP000829401">
    <property type="component" value="Chromosome"/>
</dbReference>
<dbReference type="RefSeq" id="WP_021298447.1">
    <property type="nucleotide sequence ID" value="NZ_AURB01000191.1"/>
</dbReference>
<dbReference type="AlphaFoldDB" id="T0BMP8"/>
<evidence type="ECO:0000313" key="1">
    <source>
        <dbReference type="EMBL" id="UNO49563.1"/>
    </source>
</evidence>
<dbReference type="KEGG" id="aaco:K1I37_03180"/>
<dbReference type="EMBL" id="CP080467">
    <property type="protein sequence ID" value="UNO49563.1"/>
    <property type="molecule type" value="Genomic_DNA"/>
</dbReference>
<organism evidence="1 2">
    <name type="scientific">Alicyclobacillus acidoterrestris (strain ATCC 49025 / DSM 3922 / CIP 106132 / NCIMB 13137 / GD3B)</name>
    <dbReference type="NCBI Taxonomy" id="1356854"/>
    <lineage>
        <taxon>Bacteria</taxon>
        <taxon>Bacillati</taxon>
        <taxon>Bacillota</taxon>
        <taxon>Bacilli</taxon>
        <taxon>Bacillales</taxon>
        <taxon>Alicyclobacillaceae</taxon>
        <taxon>Alicyclobacillus</taxon>
    </lineage>
</organism>
<evidence type="ECO:0000313" key="2">
    <source>
        <dbReference type="Proteomes" id="UP000829401"/>
    </source>
</evidence>
<name>T0BMP8_ALIAG</name>
<dbReference type="STRING" id="1356854.N007_16550"/>
<dbReference type="OrthoDB" id="2375768at2"/>
<reference evidence="2" key="1">
    <citation type="journal article" date="2022" name="G3 (Bethesda)">
        <title>Unveiling the complete genome sequence of Alicyclobacillus acidoterrestris DSM 3922T, a taint-producing strain.</title>
        <authorList>
            <person name="Leonardo I.C."/>
            <person name="Barreto Crespo M.T."/>
            <person name="Gaspar F.B."/>
        </authorList>
    </citation>
    <scope>NUCLEOTIDE SEQUENCE [LARGE SCALE GENOMIC DNA]</scope>
    <source>
        <strain evidence="2">DSM 3922</strain>
    </source>
</reference>
<sequence length="113" mass="13003">MEEATAMDQWMVAYCYGKPEHLATSTNHFDLTLQEIIDEGHEVWRHSDTAGIVWANGQWYLWVKGLLDDGSIEGRIYEGQQIESILGNLCAVLPQLSADEKMDIVRRMQRYLT</sequence>
<keyword evidence="2" id="KW-1185">Reference proteome</keyword>
<accession>A0A9E6ZI54</accession>
<protein>
    <submittedName>
        <fullName evidence="1">Uncharacterized protein</fullName>
    </submittedName>
</protein>
<gene>
    <name evidence="1" type="ORF">K1I37_03180</name>
</gene>
<accession>T0BMP8</accession>
<proteinExistence type="predicted"/>